<sequence>MPEKSFLIHDDIMPSFMKDLHHTLDLLSWQWRFSAEALEVLPSCLENPEGLKIHSTYTVVQTDGELATFGRGTSGEEPSECVDKNNYVGSHDSGRCGAGSSYLRRIVTVVSDGRRAPPLGP</sequence>
<comment type="caution">
    <text evidence="1">The sequence shown here is derived from an EMBL/GenBank/DDBJ whole genome shotgun (WGS) entry which is preliminary data.</text>
</comment>
<dbReference type="EMBL" id="BGPR01006960">
    <property type="protein sequence ID" value="GBN23155.1"/>
    <property type="molecule type" value="Genomic_DNA"/>
</dbReference>
<evidence type="ECO:0000313" key="1">
    <source>
        <dbReference type="EMBL" id="GBN23155.1"/>
    </source>
</evidence>
<accession>A0A4Y2M7S9</accession>
<proteinExistence type="predicted"/>
<reference evidence="1 2" key="1">
    <citation type="journal article" date="2019" name="Sci. Rep.">
        <title>Orb-weaving spider Araneus ventricosus genome elucidates the spidroin gene catalogue.</title>
        <authorList>
            <person name="Kono N."/>
            <person name="Nakamura H."/>
            <person name="Ohtoshi R."/>
            <person name="Moran D.A.P."/>
            <person name="Shinohara A."/>
            <person name="Yoshida Y."/>
            <person name="Fujiwara M."/>
            <person name="Mori M."/>
            <person name="Tomita M."/>
            <person name="Arakawa K."/>
        </authorList>
    </citation>
    <scope>NUCLEOTIDE SEQUENCE [LARGE SCALE GENOMIC DNA]</scope>
</reference>
<protein>
    <submittedName>
        <fullName evidence="1">Uncharacterized protein</fullName>
    </submittedName>
</protein>
<evidence type="ECO:0000313" key="2">
    <source>
        <dbReference type="Proteomes" id="UP000499080"/>
    </source>
</evidence>
<keyword evidence="2" id="KW-1185">Reference proteome</keyword>
<name>A0A4Y2M7S9_ARAVE</name>
<dbReference type="AlphaFoldDB" id="A0A4Y2M7S9"/>
<gene>
    <name evidence="1" type="ORF">AVEN_214966_1</name>
</gene>
<dbReference type="Proteomes" id="UP000499080">
    <property type="component" value="Unassembled WGS sequence"/>
</dbReference>
<organism evidence="1 2">
    <name type="scientific">Araneus ventricosus</name>
    <name type="common">Orbweaver spider</name>
    <name type="synonym">Epeira ventricosa</name>
    <dbReference type="NCBI Taxonomy" id="182803"/>
    <lineage>
        <taxon>Eukaryota</taxon>
        <taxon>Metazoa</taxon>
        <taxon>Ecdysozoa</taxon>
        <taxon>Arthropoda</taxon>
        <taxon>Chelicerata</taxon>
        <taxon>Arachnida</taxon>
        <taxon>Araneae</taxon>
        <taxon>Araneomorphae</taxon>
        <taxon>Entelegynae</taxon>
        <taxon>Araneoidea</taxon>
        <taxon>Araneidae</taxon>
        <taxon>Araneus</taxon>
    </lineage>
</organism>